<dbReference type="Pfam" id="PF00665">
    <property type="entry name" value="rve"/>
    <property type="match status" value="1"/>
</dbReference>
<dbReference type="PROSITE" id="PS50994">
    <property type="entry name" value="INTEGRASE"/>
    <property type="match status" value="1"/>
</dbReference>
<feature type="domain" description="Integrase catalytic" evidence="1">
    <location>
        <begin position="43"/>
        <end position="209"/>
    </location>
</feature>
<evidence type="ECO:0000313" key="3">
    <source>
        <dbReference type="Proteomes" id="UP000239724"/>
    </source>
</evidence>
<dbReference type="OrthoDB" id="9803878at2"/>
<dbReference type="RefSeq" id="WP_104518569.1">
    <property type="nucleotide sequence ID" value="NZ_NHRY01000083.1"/>
</dbReference>
<name>A0A2S6NJL7_RHOGL</name>
<dbReference type="InterPro" id="IPR012337">
    <property type="entry name" value="RNaseH-like_sf"/>
</dbReference>
<dbReference type="SUPFAM" id="SSF53098">
    <property type="entry name" value="Ribonuclease H-like"/>
    <property type="match status" value="1"/>
</dbReference>
<evidence type="ECO:0000259" key="1">
    <source>
        <dbReference type="PROSITE" id="PS50994"/>
    </source>
</evidence>
<dbReference type="AlphaFoldDB" id="A0A2S6NJL7"/>
<comment type="caution">
    <text evidence="2">The sequence shown here is derived from an EMBL/GenBank/DDBJ whole genome shotgun (WGS) entry which is preliminary data.</text>
</comment>
<dbReference type="PANTHER" id="PTHR46889:SF7">
    <property type="entry name" value="TRANSPOSASE FOR INSERTION SEQUENCE ELEMENT IS904"/>
    <property type="match status" value="1"/>
</dbReference>
<dbReference type="PANTHER" id="PTHR46889">
    <property type="entry name" value="TRANSPOSASE INSF FOR INSERTION SEQUENCE IS3B-RELATED"/>
    <property type="match status" value="1"/>
</dbReference>
<accession>A0A2S6NJL7</accession>
<dbReference type="NCBIfam" id="NF033516">
    <property type="entry name" value="transpos_IS3"/>
    <property type="match status" value="1"/>
</dbReference>
<dbReference type="Gene3D" id="3.30.420.10">
    <property type="entry name" value="Ribonuclease H-like superfamily/Ribonuclease H"/>
    <property type="match status" value="1"/>
</dbReference>
<dbReference type="InterPro" id="IPR048020">
    <property type="entry name" value="Transpos_IS3"/>
</dbReference>
<gene>
    <name evidence="2" type="ORF">CCS01_09265</name>
</gene>
<evidence type="ECO:0000313" key="2">
    <source>
        <dbReference type="EMBL" id="PPQ34927.1"/>
    </source>
</evidence>
<sequence>MVNHQRVERIRRSDNLLCLRKRAFRPATTDSEHGYLIYPNLAAKLVPTATNQLWVADITYVLLSEHFVYLAVVLDAFSRRVVGWALADHLRAELALAALDMSLRERDAIPGGLIHHSDLGIQYACGAYVKRLTARRIQPSMSRAGCPWDNAMAESFTATLKREEVDGREYRDLADAKALIGQFIETGYNRQRRHSALDYLAPEVLELAQRSRPPHAAAGIVEGDWATMCV</sequence>
<keyword evidence="3" id="KW-1185">Reference proteome</keyword>
<dbReference type="InterPro" id="IPR036397">
    <property type="entry name" value="RNaseH_sf"/>
</dbReference>
<dbReference type="GO" id="GO:0003676">
    <property type="term" value="F:nucleic acid binding"/>
    <property type="evidence" value="ECO:0007669"/>
    <property type="project" value="InterPro"/>
</dbReference>
<dbReference type="EMBL" id="NHRY01000083">
    <property type="protein sequence ID" value="PPQ34927.1"/>
    <property type="molecule type" value="Genomic_DNA"/>
</dbReference>
<dbReference type="InterPro" id="IPR001584">
    <property type="entry name" value="Integrase_cat-core"/>
</dbReference>
<dbReference type="GO" id="GO:0015074">
    <property type="term" value="P:DNA integration"/>
    <property type="evidence" value="ECO:0007669"/>
    <property type="project" value="InterPro"/>
</dbReference>
<dbReference type="InterPro" id="IPR050900">
    <property type="entry name" value="Transposase_IS3/IS150/IS904"/>
</dbReference>
<protein>
    <recommendedName>
        <fullName evidence="1">Integrase catalytic domain-containing protein</fullName>
    </recommendedName>
</protein>
<dbReference type="Proteomes" id="UP000239724">
    <property type="component" value="Unassembled WGS sequence"/>
</dbReference>
<organism evidence="2 3">
    <name type="scientific">Rhodopila globiformis</name>
    <name type="common">Rhodopseudomonas globiformis</name>
    <dbReference type="NCBI Taxonomy" id="1071"/>
    <lineage>
        <taxon>Bacteria</taxon>
        <taxon>Pseudomonadati</taxon>
        <taxon>Pseudomonadota</taxon>
        <taxon>Alphaproteobacteria</taxon>
        <taxon>Acetobacterales</taxon>
        <taxon>Acetobacteraceae</taxon>
        <taxon>Rhodopila</taxon>
    </lineage>
</organism>
<proteinExistence type="predicted"/>
<reference evidence="2 3" key="1">
    <citation type="journal article" date="2018" name="Arch. Microbiol.">
        <title>New insights into the metabolic potential of the phototrophic purple bacterium Rhodopila globiformis DSM 161(T) from its draft genome sequence and evidence for a vanadium-dependent nitrogenase.</title>
        <authorList>
            <person name="Imhoff J.F."/>
            <person name="Rahn T."/>
            <person name="Kunzel S."/>
            <person name="Neulinger S.C."/>
        </authorList>
    </citation>
    <scope>NUCLEOTIDE SEQUENCE [LARGE SCALE GENOMIC DNA]</scope>
    <source>
        <strain evidence="2 3">DSM 161</strain>
    </source>
</reference>